<dbReference type="InterPro" id="IPR051541">
    <property type="entry name" value="PTS_SugarTrans_NitroReg"/>
</dbReference>
<feature type="domain" description="PTS EIIA type-2" evidence="3">
    <location>
        <begin position="5"/>
        <end position="148"/>
    </location>
</feature>
<evidence type="ECO:0000256" key="2">
    <source>
        <dbReference type="ARBA" id="ARBA00022679"/>
    </source>
</evidence>
<dbReference type="RefSeq" id="WP_058635799.1">
    <property type="nucleotide sequence ID" value="NZ_LDPZ01000035.1"/>
</dbReference>
<dbReference type="CDD" id="cd00211">
    <property type="entry name" value="PTS_IIA_fru"/>
    <property type="match status" value="1"/>
</dbReference>
<dbReference type="PANTHER" id="PTHR47738:SF1">
    <property type="entry name" value="NITROGEN REGULATORY PROTEIN"/>
    <property type="match status" value="1"/>
</dbReference>
<dbReference type="GO" id="GO:0009401">
    <property type="term" value="P:phosphoenolpyruvate-dependent sugar phosphotransferase system"/>
    <property type="evidence" value="ECO:0007669"/>
    <property type="project" value="InterPro"/>
</dbReference>
<name>A0A175R5I6_9HYPH</name>
<protein>
    <submittedName>
        <fullName evidence="4">Nitrogen regulatory protein</fullName>
    </submittedName>
</protein>
<dbReference type="InterPro" id="IPR002178">
    <property type="entry name" value="PTS_EIIA_type-2_dom"/>
</dbReference>
<dbReference type="AlphaFoldDB" id="A0A175R5I6"/>
<evidence type="ECO:0000256" key="1">
    <source>
        <dbReference type="ARBA" id="ARBA00004496"/>
    </source>
</evidence>
<dbReference type="OrthoDB" id="95460at2"/>
<sequence>MVLADLIAEDAILPALRSHSKKQVLQDLSEKAAELTGLSARTIFETVLQRERLGSTGIGNGIAIPHGKLNDLPRIHGVFGRLNKPVDFEAVDDQPVDLVFLLIAPETAGSDHLKALSKIARLLRNPRAVSELRAGRDAATLHHLMTQVEFQS</sequence>
<dbReference type="NCBIfam" id="TIGR01419">
    <property type="entry name" value="nitro_reg_IIA"/>
    <property type="match status" value="1"/>
</dbReference>
<dbReference type="Gene3D" id="3.40.930.10">
    <property type="entry name" value="Mannitol-specific EII, Chain A"/>
    <property type="match status" value="1"/>
</dbReference>
<gene>
    <name evidence="4" type="ORF">NS226_15945</name>
</gene>
<dbReference type="PROSITE" id="PS51094">
    <property type="entry name" value="PTS_EIIA_TYPE_2"/>
    <property type="match status" value="1"/>
</dbReference>
<dbReference type="STRING" id="401562.NS365_06825"/>
<dbReference type="GO" id="GO:0005737">
    <property type="term" value="C:cytoplasm"/>
    <property type="evidence" value="ECO:0007669"/>
    <property type="project" value="UniProtKB-SubCell"/>
</dbReference>
<dbReference type="GO" id="GO:0008982">
    <property type="term" value="F:protein-N(PI)-phosphohistidine-sugar phosphotransferase activity"/>
    <property type="evidence" value="ECO:0007669"/>
    <property type="project" value="InterPro"/>
</dbReference>
<comment type="caution">
    <text evidence="4">The sequence shown here is derived from an EMBL/GenBank/DDBJ whole genome shotgun (WGS) entry which is preliminary data.</text>
</comment>
<evidence type="ECO:0000259" key="3">
    <source>
        <dbReference type="PROSITE" id="PS51094"/>
    </source>
</evidence>
<evidence type="ECO:0000313" key="4">
    <source>
        <dbReference type="EMBL" id="KTQ90909.1"/>
    </source>
</evidence>
<evidence type="ECO:0000313" key="5">
    <source>
        <dbReference type="Proteomes" id="UP000078272"/>
    </source>
</evidence>
<dbReference type="Pfam" id="PF00359">
    <property type="entry name" value="PTS_EIIA_2"/>
    <property type="match status" value="1"/>
</dbReference>
<dbReference type="Proteomes" id="UP000078272">
    <property type="component" value="Unassembled WGS sequence"/>
</dbReference>
<dbReference type="FunFam" id="3.40.930.10:FF:000009">
    <property type="entry name" value="PTS system, fructose specific IIABC component"/>
    <property type="match status" value="1"/>
</dbReference>
<reference evidence="4 5" key="1">
    <citation type="journal article" date="2016" name="Front. Microbiol.">
        <title>Genomic Resource of Rice Seed Associated Bacteria.</title>
        <authorList>
            <person name="Midha S."/>
            <person name="Bansal K."/>
            <person name="Sharma S."/>
            <person name="Kumar N."/>
            <person name="Patil P.P."/>
            <person name="Chaudhry V."/>
            <person name="Patil P.B."/>
        </authorList>
    </citation>
    <scope>NUCLEOTIDE SEQUENCE [LARGE SCALE GENOMIC DNA]</scope>
    <source>
        <strain evidence="4 5">NS226</strain>
    </source>
</reference>
<dbReference type="SUPFAM" id="SSF55804">
    <property type="entry name" value="Phoshotransferase/anion transport protein"/>
    <property type="match status" value="1"/>
</dbReference>
<dbReference type="EMBL" id="LDPZ01000035">
    <property type="protein sequence ID" value="KTQ90909.1"/>
    <property type="molecule type" value="Genomic_DNA"/>
</dbReference>
<proteinExistence type="predicted"/>
<dbReference type="InterPro" id="IPR006320">
    <property type="entry name" value="PTS_Nitro_regul"/>
</dbReference>
<dbReference type="PANTHER" id="PTHR47738">
    <property type="entry name" value="PTS SYSTEM FRUCTOSE-LIKE EIIA COMPONENT-RELATED"/>
    <property type="match status" value="1"/>
</dbReference>
<comment type="subcellular location">
    <subcellularLocation>
        <location evidence="1">Cytoplasm</location>
    </subcellularLocation>
</comment>
<keyword evidence="2" id="KW-0808">Transferase</keyword>
<accession>A0A175R5I6</accession>
<dbReference type="GO" id="GO:0030295">
    <property type="term" value="F:protein kinase activator activity"/>
    <property type="evidence" value="ECO:0007669"/>
    <property type="project" value="TreeGrafter"/>
</dbReference>
<organism evidence="4 5">
    <name type="scientific">Aureimonas ureilytica</name>
    <dbReference type="NCBI Taxonomy" id="401562"/>
    <lineage>
        <taxon>Bacteria</taxon>
        <taxon>Pseudomonadati</taxon>
        <taxon>Pseudomonadota</taxon>
        <taxon>Alphaproteobacteria</taxon>
        <taxon>Hyphomicrobiales</taxon>
        <taxon>Aurantimonadaceae</taxon>
        <taxon>Aureimonas</taxon>
    </lineage>
</organism>
<dbReference type="PROSITE" id="PS00372">
    <property type="entry name" value="PTS_EIIA_TYPE_2_HIS"/>
    <property type="match status" value="1"/>
</dbReference>
<dbReference type="PATRIC" id="fig|401562.3.peg.2903"/>
<dbReference type="InterPro" id="IPR016152">
    <property type="entry name" value="PTrfase/Anion_transptr"/>
</dbReference>